<feature type="domain" description="HNH nuclease" evidence="2">
    <location>
        <begin position="58"/>
        <end position="102"/>
    </location>
</feature>
<dbReference type="GeneID" id="77925014"/>
<evidence type="ECO:0000313" key="3">
    <source>
        <dbReference type="EMBL" id="QDF19565.1"/>
    </source>
</evidence>
<organism evidence="3 4">
    <name type="scientific">Arthrobacter phage Kumotta</name>
    <dbReference type="NCBI Taxonomy" id="2588498"/>
    <lineage>
        <taxon>Viruses</taxon>
        <taxon>Duplodnaviria</taxon>
        <taxon>Heunggongvirae</taxon>
        <taxon>Uroviricota</taxon>
        <taxon>Caudoviricetes</taxon>
        <taxon>Kumottavirus</taxon>
        <taxon>Kumottavirus kumotta</taxon>
    </lineage>
</organism>
<dbReference type="Pfam" id="PF13392">
    <property type="entry name" value="HNH_3"/>
    <property type="match status" value="1"/>
</dbReference>
<evidence type="ECO:0000313" key="4">
    <source>
        <dbReference type="Proteomes" id="UP000316421"/>
    </source>
</evidence>
<dbReference type="GO" id="GO:0004519">
    <property type="term" value="F:endonuclease activity"/>
    <property type="evidence" value="ECO:0007669"/>
    <property type="project" value="UniProtKB-KW"/>
</dbReference>
<keyword evidence="3" id="KW-0255">Endonuclease</keyword>
<gene>
    <name evidence="3" type="primary">56</name>
    <name evidence="3" type="ORF">SEA_KUMOTTA_56</name>
</gene>
<accession>A0A4Y6END0</accession>
<dbReference type="Gene3D" id="3.90.75.20">
    <property type="match status" value="1"/>
</dbReference>
<dbReference type="KEGG" id="vg:77925014"/>
<protein>
    <submittedName>
        <fullName evidence="3">HNH endonuclease</fullName>
    </submittedName>
</protein>
<dbReference type="InterPro" id="IPR044925">
    <property type="entry name" value="His-Me_finger_sf"/>
</dbReference>
<name>A0A4Y6END0_9CAUD</name>
<dbReference type="RefSeq" id="YP_010649463.1">
    <property type="nucleotide sequence ID" value="NC_070768.1"/>
</dbReference>
<feature type="region of interest" description="Disordered" evidence="1">
    <location>
        <begin position="1"/>
        <end position="21"/>
    </location>
</feature>
<evidence type="ECO:0000256" key="1">
    <source>
        <dbReference type="SAM" id="MobiDB-lite"/>
    </source>
</evidence>
<reference evidence="3 4" key="1">
    <citation type="submission" date="2019-05" db="EMBL/GenBank/DDBJ databases">
        <authorList>
            <person name="Randall S.G."/>
            <person name="Ball S.L."/>
            <person name="Breitenberger C.A."/>
            <person name="Daniels C.J."/>
            <person name="Garlena R.A."/>
            <person name="Russell D.A."/>
            <person name="Pope W.H."/>
            <person name="Jacobs-Sera D."/>
            <person name="Hatfull G.F."/>
        </authorList>
    </citation>
    <scope>NUCLEOTIDE SEQUENCE [LARGE SCALE GENOMIC DNA]</scope>
</reference>
<proteinExistence type="predicted"/>
<evidence type="ECO:0000259" key="2">
    <source>
        <dbReference type="Pfam" id="PF13392"/>
    </source>
</evidence>
<dbReference type="SUPFAM" id="SSF54060">
    <property type="entry name" value="His-Me finger endonucleases"/>
    <property type="match status" value="1"/>
</dbReference>
<dbReference type="InterPro" id="IPR003615">
    <property type="entry name" value="HNH_nuc"/>
</dbReference>
<keyword evidence="3" id="KW-0378">Hydrolase</keyword>
<keyword evidence="4" id="KW-1185">Reference proteome</keyword>
<keyword evidence="3" id="KW-0540">Nuclease</keyword>
<dbReference type="Proteomes" id="UP000316421">
    <property type="component" value="Segment"/>
</dbReference>
<sequence>MSRSDKTWNSTPIPRRVQERAGTRWEADGDCWISTYSVASHGYAQIGWQGGGERHVVLAHRASWEYAMGPVPLGHTIDHTCKQKRCVNPNHLRILTNYENARRTDGRDWPLGQCVNGHPNSELRDFANGDGKTKRRCRICYHGYQKKYQRKIKARLAAA</sequence>
<dbReference type="EMBL" id="MK977703">
    <property type="protein sequence ID" value="QDF19565.1"/>
    <property type="molecule type" value="Genomic_DNA"/>
</dbReference>